<evidence type="ECO:0000259" key="3">
    <source>
        <dbReference type="Pfam" id="PF25023"/>
    </source>
</evidence>
<proteinExistence type="predicted"/>
<evidence type="ECO:0000313" key="5">
    <source>
        <dbReference type="Proteomes" id="UP000283569"/>
    </source>
</evidence>
<dbReference type="InterPro" id="IPR006530">
    <property type="entry name" value="YD"/>
</dbReference>
<dbReference type="PANTHER" id="PTHR32305:SF15">
    <property type="entry name" value="PROTEIN RHSA-RELATED"/>
    <property type="match status" value="1"/>
</dbReference>
<evidence type="ECO:0000256" key="1">
    <source>
        <dbReference type="ARBA" id="ARBA00022737"/>
    </source>
</evidence>
<evidence type="ECO:0000313" key="4">
    <source>
        <dbReference type="EMBL" id="RKL46883.1"/>
    </source>
</evidence>
<keyword evidence="1" id="KW-0677">Repeat</keyword>
<feature type="domain" description="Teneurin-like YD-shell" evidence="3">
    <location>
        <begin position="992"/>
        <end position="1322"/>
    </location>
</feature>
<dbReference type="NCBIfam" id="TIGR01643">
    <property type="entry name" value="YD_repeat_2x"/>
    <property type="match status" value="1"/>
</dbReference>
<dbReference type="Proteomes" id="UP000283569">
    <property type="component" value="Unassembled WGS sequence"/>
</dbReference>
<sequence>MSSSESSLYSQAFSFGNSVHHSVDPRTGQYSYSISLYRAPSKARNCPTFELSLYHDALSSRDSGLGEGWLFNISTYRHRYSKTLSLFNGEHYQVTETETTFAVKDQKLKSFLFERRDNGYRIVHKSGDIEIMSNENNMWDMTVPVEICAANGRSLKLEWTSFGETPRLSKIKDGSETLLEIQYLVFQVDVIRSPSTPEESVISLIQHGDMLTELKLPQEGSWQFDYEPGGPYTLIQRVTSPAGLVEELSYDRQGHRLPIGAPVSTIPYVISHTMVPGSSQPNITTLYTYSDFNFLGHGGVNNWDPDEDNLYRAGPEYEYSSTSTVEGGATLTCTYNKYHLMTSSRREQGTKAITQTTAYHAIQDEPFDNQPAHYQLPKVIEVTYEDSAKAGAKRTEKTRYNFDSWGNPIETTNPDGTRITREYYAEEGENGLCPADPSGFRRHVKKEIITPPASAVIAKPRSQEFQYVRLPTATGADNNDLVTVSQTTSREDDQILACTNFTYTNEPESRDHGRIKKHVFRLHGEYPTTRDSSYDYPGGNSWRKRVIATSFDGLTVLQETTVSLATDMTLSHKDEHGVETHYQYDSLDRVIEEKTAPATEYEATRKSEYAVVEDGVGYQVTQTEVNGVQTRYTTDGMERVILVERQEPNDRFRPVASSLYNKIGQCFQVEKIDWLKKRQGEATEIRTKQQNQYDDWGEVCQSMDATGMVTISAYDPISLTRTTGILGNGTVKTKVNLVGKPTEIVTIKSDGTIYSKTSCEYDGRGRLVKERDALGRATDYKFDSFDRIIQKTGPDGHVVQTSYASQSPDDQPASIAIGPYTIAEQQFDGLGRPTIVKQGQRTTSGIYQGSAPNPSRVVFADGAMHDISYEPSLGYKVKNITAPEGEESYVRDKKTAAILNLENKEMTIDRAYSPSGFLTAETFKMQDGNKLSASAICSLAGEPCFYTDVHGQSREIAYDAFGRASQLIQGATTVEFEYNKANLLSKTTVTGEEKEKCMGLEQVYDDFGNEVERIVRQGSGGVVLYRIQQKFGQTGLINERRVENGPGDLLREEHFTYDVRDRLVDYRCNGPECPKDQNGWKLLRQSFAFDALDNVVKISTDSQDGNSNTRCHEYSPHDPTKLLRVTNTHKDLPSAMTLQYNGSGCLTRDEEGRSLEYDTRNRLIAVRGSSNKVICKYSYDALGRLVRQEVEGQPDNQLHYHDGALVAITKGESKTSYLTDGHTYWGESTQHGEQDAVTELWASDSHKSILASIGAEKPSHLSYTPYGFSKGSSAIGFNGQWRDPVTGWYHLGNGYRVYNPSLMRFHSPDSWSPFVSNEMNPYAYCLGDPVNSTDPSGHMTGRDWTMLGVGLAVGILTVSLTAGAGLAVAVGASIAVGAVTDAATGAIYDAATGTAPTLESVGTDMLFGAIGGAGGELIGRGIAAGARAVSRFTRGILEAGAKLRVAGGLPGDIRLNPRQIRFSQDTIGRTLSGPERERILVADAIQNLRRITDIPRRLAAIAKYPVIKVVKLLIHENVCCPHIGRGVVYSTVLGRGIYHLHSLQPILHPVEICITKPERSEKKALRQEPPEGNPSYAVDKTVWNQSLETHQTRQTLWKFRSFALRSGYLQF</sequence>
<dbReference type="NCBIfam" id="TIGR03696">
    <property type="entry name" value="Rhs_assc_core"/>
    <property type="match status" value="1"/>
</dbReference>
<organism evidence="4 5">
    <name type="scientific">Gibberella intermedia</name>
    <name type="common">Bulb rot disease fungus</name>
    <name type="synonym">Fusarium proliferatum</name>
    <dbReference type="NCBI Taxonomy" id="948311"/>
    <lineage>
        <taxon>Eukaryota</taxon>
        <taxon>Fungi</taxon>
        <taxon>Dikarya</taxon>
        <taxon>Ascomycota</taxon>
        <taxon>Pezizomycotina</taxon>
        <taxon>Sordariomycetes</taxon>
        <taxon>Hypocreomycetidae</taxon>
        <taxon>Hypocreales</taxon>
        <taxon>Nectriaceae</taxon>
        <taxon>Fusarium</taxon>
        <taxon>Fusarium fujikuroi species complex</taxon>
    </lineage>
</organism>
<dbReference type="InterPro" id="IPR031325">
    <property type="entry name" value="RHS_repeat"/>
</dbReference>
<gene>
    <name evidence="4" type="ORF">BFJ72_g2622</name>
</gene>
<feature type="region of interest" description="Disordered" evidence="2">
    <location>
        <begin position="1100"/>
        <end position="1119"/>
    </location>
</feature>
<dbReference type="InterPro" id="IPR022385">
    <property type="entry name" value="Rhs_assc_core"/>
</dbReference>
<dbReference type="CDD" id="cd18120">
    <property type="entry name" value="ATP-synt_Vo_Ao_c"/>
    <property type="match status" value="1"/>
</dbReference>
<feature type="compositionally biased region" description="Polar residues" evidence="2">
    <location>
        <begin position="1100"/>
        <end position="1109"/>
    </location>
</feature>
<dbReference type="Pfam" id="PF25023">
    <property type="entry name" value="TEN_YD-shell"/>
    <property type="match status" value="1"/>
</dbReference>
<accession>A0A420TZE8</accession>
<dbReference type="InterPro" id="IPR050708">
    <property type="entry name" value="T6SS_VgrG/RHS"/>
</dbReference>
<feature type="compositionally biased region" description="Basic and acidic residues" evidence="2">
    <location>
        <begin position="1110"/>
        <end position="1119"/>
    </location>
</feature>
<reference evidence="4 5" key="1">
    <citation type="journal article" date="2018" name="Sci. Rep.">
        <title>Characterisation of pathogen-specific regions and novel effector candidates in Fusarium oxysporum f. sp. cepae.</title>
        <authorList>
            <person name="Armitage A.D."/>
            <person name="Taylor A."/>
            <person name="Sobczyk M.K."/>
            <person name="Baxter L."/>
            <person name="Greenfield B.P."/>
            <person name="Bates H.J."/>
            <person name="Wilson F."/>
            <person name="Jackson A.C."/>
            <person name="Ott S."/>
            <person name="Harrison R.J."/>
            <person name="Clarkson J.P."/>
        </authorList>
    </citation>
    <scope>NUCLEOTIDE SEQUENCE [LARGE SCALE GENOMIC DNA]</scope>
    <source>
        <strain evidence="4 5">Fp_A8</strain>
    </source>
</reference>
<name>A0A420TZE8_GIBIN</name>
<protein>
    <recommendedName>
        <fullName evidence="3">Teneurin-like YD-shell domain-containing protein</fullName>
    </recommendedName>
</protein>
<dbReference type="Pfam" id="PF05593">
    <property type="entry name" value="RHS_repeat"/>
    <property type="match status" value="1"/>
</dbReference>
<dbReference type="PANTHER" id="PTHR32305">
    <property type="match status" value="1"/>
</dbReference>
<dbReference type="EMBL" id="MRDB01000006">
    <property type="protein sequence ID" value="RKL46883.1"/>
    <property type="molecule type" value="Genomic_DNA"/>
</dbReference>
<comment type="caution">
    <text evidence="4">The sequence shown here is derived from an EMBL/GenBank/DDBJ whole genome shotgun (WGS) entry which is preliminary data.</text>
</comment>
<dbReference type="Gene3D" id="2.180.10.10">
    <property type="entry name" value="RHS repeat-associated core"/>
    <property type="match status" value="2"/>
</dbReference>
<evidence type="ECO:0000256" key="2">
    <source>
        <dbReference type="SAM" id="MobiDB-lite"/>
    </source>
</evidence>
<dbReference type="InterPro" id="IPR056823">
    <property type="entry name" value="TEN-like_YD-shell"/>
</dbReference>